<dbReference type="SUPFAM" id="SSF48371">
    <property type="entry name" value="ARM repeat"/>
    <property type="match status" value="1"/>
</dbReference>
<dbReference type="InterPro" id="IPR011989">
    <property type="entry name" value="ARM-like"/>
</dbReference>
<evidence type="ECO:0000259" key="5">
    <source>
        <dbReference type="Pfam" id="PF12031"/>
    </source>
</evidence>
<sequence>MQKREPSKAASSGPTPPKRGRPFGSTAANSAAAAAAAAAVGDSSVPASLFGPSLQLPASFADQNNKRIVLALQSGLKSELTWALNTLTLLSFKEKDDMRRDAVPLAKIPGLLDALLQIIDDWRDIAVPKEYAKRPRTRLLGANTVVTGFGYEYEMANSKTAPPNTGSSGVGLSYTESSARKGLKRQSLEWWFDEDGLFNLDEEGRTEKQQCAVATSNIIRNFSFMPDNEMIMAQHRHCLETVFQCIEDHEAEDEELITNALETIVNLAPLLDLRIFSSSKPSFIRMTEKRAVQAIMGMLGSSIKAWHCAAAELLGRLIINPDNEPFLLPFAPQIYKRLVDLLSLQAVDAQAAAIGALYNLSEVNMDCRLKLASERWAVDRLLKIVRTPHPVPEVCRKAAMILESLVSEPQNRVALLAHESTFAEILLSDGKYSDIFARILYELTSRPNSKVAITRGVWGM</sequence>
<keyword evidence="2" id="KW-0539">Nucleus</keyword>
<dbReference type="Gene3D" id="1.25.10.10">
    <property type="entry name" value="Leucine-rich Repeat Variant"/>
    <property type="match status" value="1"/>
</dbReference>
<dbReference type="InterPro" id="IPR000225">
    <property type="entry name" value="Armadillo"/>
</dbReference>
<dbReference type="InterPro" id="IPR021906">
    <property type="entry name" value="BAF250/Osa"/>
</dbReference>
<dbReference type="GO" id="GO:0031491">
    <property type="term" value="F:nucleosome binding"/>
    <property type="evidence" value="ECO:0007669"/>
    <property type="project" value="TreeGrafter"/>
</dbReference>
<dbReference type="Proteomes" id="UP001085076">
    <property type="component" value="Miscellaneous, Linkage group lg04"/>
</dbReference>
<evidence type="ECO:0000256" key="4">
    <source>
        <dbReference type="SAM" id="MobiDB-lite"/>
    </source>
</evidence>
<dbReference type="Pfam" id="PF12031">
    <property type="entry name" value="BAF250_C"/>
    <property type="match status" value="1"/>
</dbReference>
<evidence type="ECO:0000256" key="1">
    <source>
        <dbReference type="ARBA" id="ARBA00004123"/>
    </source>
</evidence>
<feature type="region of interest" description="Disordered" evidence="4">
    <location>
        <begin position="1"/>
        <end position="27"/>
    </location>
</feature>
<protein>
    <recommendedName>
        <fullName evidence="5">SWI/SNF-like complex subunit BAF250 C-terminal domain-containing protein</fullName>
    </recommendedName>
</protein>
<dbReference type="OrthoDB" id="10044343at2759"/>
<feature type="domain" description="SWI/SNF-like complex subunit BAF250 C-terminal" evidence="5">
    <location>
        <begin position="211"/>
        <end position="245"/>
    </location>
</feature>
<dbReference type="GO" id="GO:0006338">
    <property type="term" value="P:chromatin remodeling"/>
    <property type="evidence" value="ECO:0007669"/>
    <property type="project" value="InterPro"/>
</dbReference>
<reference evidence="6" key="2">
    <citation type="journal article" date="2022" name="Hortic Res">
        <title>The genome of Dioscorea zingiberensis sheds light on the biosynthesis, origin and evolution of the medicinally important diosgenin saponins.</title>
        <authorList>
            <person name="Li Y."/>
            <person name="Tan C."/>
            <person name="Li Z."/>
            <person name="Guo J."/>
            <person name="Li S."/>
            <person name="Chen X."/>
            <person name="Wang C."/>
            <person name="Dai X."/>
            <person name="Yang H."/>
            <person name="Song W."/>
            <person name="Hou L."/>
            <person name="Xu J."/>
            <person name="Tong Z."/>
            <person name="Xu A."/>
            <person name="Yuan X."/>
            <person name="Wang W."/>
            <person name="Yang Q."/>
            <person name="Chen L."/>
            <person name="Sun Z."/>
            <person name="Wang K."/>
            <person name="Pan B."/>
            <person name="Chen J."/>
            <person name="Bao Y."/>
            <person name="Liu F."/>
            <person name="Qi X."/>
            <person name="Gang D.R."/>
            <person name="Wen J."/>
            <person name="Li J."/>
        </authorList>
    </citation>
    <scope>NUCLEOTIDE SEQUENCE</scope>
    <source>
        <strain evidence="6">Dzin_1.0</strain>
    </source>
</reference>
<dbReference type="GO" id="GO:0045893">
    <property type="term" value="P:positive regulation of DNA-templated transcription"/>
    <property type="evidence" value="ECO:0007669"/>
    <property type="project" value="TreeGrafter"/>
</dbReference>
<feature type="repeat" description="ARM" evidence="3">
    <location>
        <begin position="376"/>
        <end position="420"/>
    </location>
</feature>
<comment type="caution">
    <text evidence="6">The sequence shown here is derived from an EMBL/GenBank/DDBJ whole genome shotgun (WGS) entry which is preliminary data.</text>
</comment>
<dbReference type="PANTHER" id="PTHR12656:SF5">
    <property type="entry name" value="TRITHORAX GROUP PROTEIN OSA"/>
    <property type="match status" value="1"/>
</dbReference>
<dbReference type="EMBL" id="JAGGNH010000004">
    <property type="protein sequence ID" value="KAJ0975619.1"/>
    <property type="molecule type" value="Genomic_DNA"/>
</dbReference>
<dbReference type="AlphaFoldDB" id="A0A9D5HGH2"/>
<accession>A0A9D5HGH2</accession>
<evidence type="ECO:0000313" key="6">
    <source>
        <dbReference type="EMBL" id="KAJ0975619.1"/>
    </source>
</evidence>
<evidence type="ECO:0000256" key="3">
    <source>
        <dbReference type="PROSITE-ProRule" id="PRU00259"/>
    </source>
</evidence>
<dbReference type="GO" id="GO:0016514">
    <property type="term" value="C:SWI/SNF complex"/>
    <property type="evidence" value="ECO:0007669"/>
    <property type="project" value="InterPro"/>
</dbReference>
<comment type="subcellular location">
    <subcellularLocation>
        <location evidence="1">Nucleus</location>
    </subcellularLocation>
</comment>
<dbReference type="PANTHER" id="PTHR12656">
    <property type="entry name" value="BRG-1 ASSOCIATED FACTOR 250 BAF250"/>
    <property type="match status" value="1"/>
</dbReference>
<dbReference type="InterPro" id="IPR016024">
    <property type="entry name" value="ARM-type_fold"/>
</dbReference>
<gene>
    <name evidence="6" type="ORF">J5N97_017584</name>
</gene>
<dbReference type="GO" id="GO:0035060">
    <property type="term" value="C:brahma complex"/>
    <property type="evidence" value="ECO:0007669"/>
    <property type="project" value="InterPro"/>
</dbReference>
<dbReference type="InterPro" id="IPR033388">
    <property type="entry name" value="BAF250_C"/>
</dbReference>
<dbReference type="GO" id="GO:0006357">
    <property type="term" value="P:regulation of transcription by RNA polymerase II"/>
    <property type="evidence" value="ECO:0007669"/>
    <property type="project" value="TreeGrafter"/>
</dbReference>
<evidence type="ECO:0000313" key="7">
    <source>
        <dbReference type="Proteomes" id="UP001085076"/>
    </source>
</evidence>
<keyword evidence="7" id="KW-1185">Reference proteome</keyword>
<dbReference type="PROSITE" id="PS50176">
    <property type="entry name" value="ARM_REPEAT"/>
    <property type="match status" value="1"/>
</dbReference>
<organism evidence="6 7">
    <name type="scientific">Dioscorea zingiberensis</name>
    <dbReference type="NCBI Taxonomy" id="325984"/>
    <lineage>
        <taxon>Eukaryota</taxon>
        <taxon>Viridiplantae</taxon>
        <taxon>Streptophyta</taxon>
        <taxon>Embryophyta</taxon>
        <taxon>Tracheophyta</taxon>
        <taxon>Spermatophyta</taxon>
        <taxon>Magnoliopsida</taxon>
        <taxon>Liliopsida</taxon>
        <taxon>Dioscoreales</taxon>
        <taxon>Dioscoreaceae</taxon>
        <taxon>Dioscorea</taxon>
    </lineage>
</organism>
<proteinExistence type="predicted"/>
<dbReference type="GO" id="GO:0005654">
    <property type="term" value="C:nucleoplasm"/>
    <property type="evidence" value="ECO:0007669"/>
    <property type="project" value="TreeGrafter"/>
</dbReference>
<reference evidence="6" key="1">
    <citation type="submission" date="2021-03" db="EMBL/GenBank/DDBJ databases">
        <authorList>
            <person name="Li Z."/>
            <person name="Yang C."/>
        </authorList>
    </citation>
    <scope>NUCLEOTIDE SEQUENCE</scope>
    <source>
        <strain evidence="6">Dzin_1.0</strain>
        <tissue evidence="6">Leaf</tissue>
    </source>
</reference>
<evidence type="ECO:0000256" key="2">
    <source>
        <dbReference type="ARBA" id="ARBA00023242"/>
    </source>
</evidence>
<name>A0A9D5HGH2_9LILI</name>